<dbReference type="EMBL" id="KV423962">
    <property type="protein sequence ID" value="KZT57542.1"/>
    <property type="molecule type" value="Genomic_DNA"/>
</dbReference>
<name>A0A165G380_9BASI</name>
<feature type="compositionally biased region" description="Acidic residues" evidence="1">
    <location>
        <begin position="96"/>
        <end position="106"/>
    </location>
</feature>
<feature type="compositionally biased region" description="Basic and acidic residues" evidence="1">
    <location>
        <begin position="457"/>
        <end position="474"/>
    </location>
</feature>
<feature type="compositionally biased region" description="Polar residues" evidence="1">
    <location>
        <begin position="382"/>
        <end position="394"/>
    </location>
</feature>
<organism evidence="2 3">
    <name type="scientific">Calocera cornea HHB12733</name>
    <dbReference type="NCBI Taxonomy" id="1353952"/>
    <lineage>
        <taxon>Eukaryota</taxon>
        <taxon>Fungi</taxon>
        <taxon>Dikarya</taxon>
        <taxon>Basidiomycota</taxon>
        <taxon>Agaricomycotina</taxon>
        <taxon>Dacrymycetes</taxon>
        <taxon>Dacrymycetales</taxon>
        <taxon>Dacrymycetaceae</taxon>
        <taxon>Calocera</taxon>
    </lineage>
</organism>
<feature type="compositionally biased region" description="Basic and acidic residues" evidence="1">
    <location>
        <begin position="140"/>
        <end position="154"/>
    </location>
</feature>
<evidence type="ECO:0000256" key="1">
    <source>
        <dbReference type="SAM" id="MobiDB-lite"/>
    </source>
</evidence>
<keyword evidence="3" id="KW-1185">Reference proteome</keyword>
<feature type="region of interest" description="Disordered" evidence="1">
    <location>
        <begin position="457"/>
        <end position="479"/>
    </location>
</feature>
<accession>A0A165G380</accession>
<feature type="compositionally biased region" description="Polar residues" evidence="1">
    <location>
        <begin position="308"/>
        <end position="323"/>
    </location>
</feature>
<proteinExistence type="predicted"/>
<dbReference type="AlphaFoldDB" id="A0A165G380"/>
<dbReference type="OrthoDB" id="10485399at2759"/>
<dbReference type="InParanoid" id="A0A165G380"/>
<gene>
    <name evidence="2" type="ORF">CALCODRAFT_275999</name>
</gene>
<feature type="compositionally biased region" description="Acidic residues" evidence="1">
    <location>
        <begin position="280"/>
        <end position="293"/>
    </location>
</feature>
<sequence length="517" mass="56779">MLSHTSTPDATGQALAIQHAAAHPYQGWRERYRNNQKWIDERIEVWLDRHSWVRERGGDFPRAIGHERTLRAKPSVKSTTTPRKRKAAEPQTSEREENEDEDEDEDLIHPPGRSPNKRQRRQTVGEKGAEAPATEGAAQEDVRAPIDGDADVRPLRRAVPHSTAPSEPPPTYRTAVQLSSPAGKGRRGLAVPKYRQATSLPDGDWPPPRMTKGTVEIQMPTSPITPRERSQAPEPPTPHSPPVARSTPRGAPSVSPVLLRAPIQSIIPPAGSFNQSNGEADSELLEVEAELGDGAEQASQEAVPAQDNVGQTASTESSRATPETPTPEPGLQQLLEQAEALTIDGLVRPIGPRASDPLPRIRQMDFSELPADQTRYPGDPSRASTTATLGNTRRSGGRASINDIMQRAAQERQDMIEDLRRAHGYYFDVSAVSEVLLETADNYERADDVLTAMRQAADETRARASRRTESDGNDFRPAPGTRAAVVRRVQDEVEQVFETPRTVRRTRATVAAGLIRT</sequence>
<evidence type="ECO:0000313" key="3">
    <source>
        <dbReference type="Proteomes" id="UP000076842"/>
    </source>
</evidence>
<feature type="region of interest" description="Disordered" evidence="1">
    <location>
        <begin position="64"/>
        <end position="338"/>
    </location>
</feature>
<dbReference type="Proteomes" id="UP000076842">
    <property type="component" value="Unassembled WGS sequence"/>
</dbReference>
<feature type="region of interest" description="Disordered" evidence="1">
    <location>
        <begin position="371"/>
        <end position="397"/>
    </location>
</feature>
<reference evidence="2 3" key="1">
    <citation type="journal article" date="2016" name="Mol. Biol. Evol.">
        <title>Comparative Genomics of Early-Diverging Mushroom-Forming Fungi Provides Insights into the Origins of Lignocellulose Decay Capabilities.</title>
        <authorList>
            <person name="Nagy L.G."/>
            <person name="Riley R."/>
            <person name="Tritt A."/>
            <person name="Adam C."/>
            <person name="Daum C."/>
            <person name="Floudas D."/>
            <person name="Sun H."/>
            <person name="Yadav J.S."/>
            <person name="Pangilinan J."/>
            <person name="Larsson K.H."/>
            <person name="Matsuura K."/>
            <person name="Barry K."/>
            <person name="Labutti K."/>
            <person name="Kuo R."/>
            <person name="Ohm R.A."/>
            <person name="Bhattacharya S.S."/>
            <person name="Shirouzu T."/>
            <person name="Yoshinaga Y."/>
            <person name="Martin F.M."/>
            <person name="Grigoriev I.V."/>
            <person name="Hibbett D.S."/>
        </authorList>
    </citation>
    <scope>NUCLEOTIDE SEQUENCE [LARGE SCALE GENOMIC DNA]</scope>
    <source>
        <strain evidence="2 3">HHB12733</strain>
    </source>
</reference>
<protein>
    <submittedName>
        <fullName evidence="2">Uncharacterized protein</fullName>
    </submittedName>
</protein>
<feature type="compositionally biased region" description="Low complexity" evidence="1">
    <location>
        <begin position="329"/>
        <end position="338"/>
    </location>
</feature>
<evidence type="ECO:0000313" key="2">
    <source>
        <dbReference type="EMBL" id="KZT57542.1"/>
    </source>
</evidence>